<keyword evidence="3" id="KW-0804">Transcription</keyword>
<feature type="DNA-binding region" description="H-T-H motif" evidence="4">
    <location>
        <begin position="41"/>
        <end position="60"/>
    </location>
</feature>
<sequence>MANVNLERRAEIGREKRARTKAQLIAAAKTLFARRSWETVTIDEVVQEAKVAKGTFYGHFNDLDQLAAAVADDLLETFDTLIQSQRLSMTEPLLRIGFGCDAFLKQSLSDRGWASLASRMALSHRALGRVVRSRLGEDLRLALEGGRGSGPTRELAVELVVGAILQVAAAIGEGRLGEADRPEAIRCVLAAIGVARPEAASIVARLGGPVPQGPVMWDGASEPSGSDSAG</sequence>
<dbReference type="InterPro" id="IPR049513">
    <property type="entry name" value="TetR_C_40"/>
</dbReference>
<gene>
    <name evidence="6" type="ORF">DFR50_13362</name>
</gene>
<evidence type="ECO:0000256" key="4">
    <source>
        <dbReference type="PROSITE-ProRule" id="PRU00335"/>
    </source>
</evidence>
<evidence type="ECO:0000259" key="5">
    <source>
        <dbReference type="PROSITE" id="PS50977"/>
    </source>
</evidence>
<accession>A0A366ETS6</accession>
<dbReference type="RefSeq" id="WP_113891787.1">
    <property type="nucleotide sequence ID" value="NZ_QNRK01000033.1"/>
</dbReference>
<comment type="caution">
    <text evidence="6">The sequence shown here is derived from an EMBL/GenBank/DDBJ whole genome shotgun (WGS) entry which is preliminary data.</text>
</comment>
<feature type="domain" description="HTH tetR-type" evidence="5">
    <location>
        <begin position="18"/>
        <end position="78"/>
    </location>
</feature>
<evidence type="ECO:0000256" key="2">
    <source>
        <dbReference type="ARBA" id="ARBA00023125"/>
    </source>
</evidence>
<dbReference type="Gene3D" id="1.10.357.10">
    <property type="entry name" value="Tetracycline Repressor, domain 2"/>
    <property type="match status" value="1"/>
</dbReference>
<dbReference type="PROSITE" id="PS50977">
    <property type="entry name" value="HTH_TETR_2"/>
    <property type="match status" value="1"/>
</dbReference>
<reference evidence="6 7" key="1">
    <citation type="submission" date="2018-06" db="EMBL/GenBank/DDBJ databases">
        <title>Genomic Encyclopedia of Type Strains, Phase IV (KMG-IV): sequencing the most valuable type-strain genomes for metagenomic binning, comparative biology and taxonomic classification.</title>
        <authorList>
            <person name="Goeker M."/>
        </authorList>
    </citation>
    <scope>NUCLEOTIDE SEQUENCE [LARGE SCALE GENOMIC DNA]</scope>
    <source>
        <strain evidence="6 7">DSM 24875</strain>
    </source>
</reference>
<dbReference type="InterPro" id="IPR050109">
    <property type="entry name" value="HTH-type_TetR-like_transc_reg"/>
</dbReference>
<keyword evidence="1" id="KW-0805">Transcription regulation</keyword>
<dbReference type="Pfam" id="PF21306">
    <property type="entry name" value="TetR_C_40"/>
    <property type="match status" value="1"/>
</dbReference>
<dbReference type="PANTHER" id="PTHR30055:SF234">
    <property type="entry name" value="HTH-TYPE TRANSCRIPTIONAL REGULATOR BETI"/>
    <property type="match status" value="1"/>
</dbReference>
<dbReference type="Proteomes" id="UP000253529">
    <property type="component" value="Unassembled WGS sequence"/>
</dbReference>
<dbReference type="GO" id="GO:0003700">
    <property type="term" value="F:DNA-binding transcription factor activity"/>
    <property type="evidence" value="ECO:0007669"/>
    <property type="project" value="TreeGrafter"/>
</dbReference>
<evidence type="ECO:0000256" key="1">
    <source>
        <dbReference type="ARBA" id="ARBA00023015"/>
    </source>
</evidence>
<dbReference type="AlphaFoldDB" id="A0A366ETS6"/>
<dbReference type="PRINTS" id="PR00455">
    <property type="entry name" value="HTHTETR"/>
</dbReference>
<dbReference type="GO" id="GO:0000976">
    <property type="term" value="F:transcription cis-regulatory region binding"/>
    <property type="evidence" value="ECO:0007669"/>
    <property type="project" value="TreeGrafter"/>
</dbReference>
<dbReference type="SUPFAM" id="SSF46689">
    <property type="entry name" value="Homeodomain-like"/>
    <property type="match status" value="1"/>
</dbReference>
<keyword evidence="7" id="KW-1185">Reference proteome</keyword>
<dbReference type="InterPro" id="IPR001647">
    <property type="entry name" value="HTH_TetR"/>
</dbReference>
<dbReference type="Pfam" id="PF00440">
    <property type="entry name" value="TetR_N"/>
    <property type="match status" value="1"/>
</dbReference>
<dbReference type="InterPro" id="IPR009057">
    <property type="entry name" value="Homeodomain-like_sf"/>
</dbReference>
<protein>
    <submittedName>
        <fullName evidence="6">TetR family transcriptional regulator</fullName>
    </submittedName>
</protein>
<dbReference type="EMBL" id="QNRK01000033">
    <property type="protein sequence ID" value="RBP05797.1"/>
    <property type="molecule type" value="Genomic_DNA"/>
</dbReference>
<organism evidence="6 7">
    <name type="scientific">Roseiarcus fermentans</name>
    <dbReference type="NCBI Taxonomy" id="1473586"/>
    <lineage>
        <taxon>Bacteria</taxon>
        <taxon>Pseudomonadati</taxon>
        <taxon>Pseudomonadota</taxon>
        <taxon>Alphaproteobacteria</taxon>
        <taxon>Hyphomicrobiales</taxon>
        <taxon>Roseiarcaceae</taxon>
        <taxon>Roseiarcus</taxon>
    </lineage>
</organism>
<dbReference type="PANTHER" id="PTHR30055">
    <property type="entry name" value="HTH-TYPE TRANSCRIPTIONAL REGULATOR RUTR"/>
    <property type="match status" value="1"/>
</dbReference>
<name>A0A366ETS6_9HYPH</name>
<evidence type="ECO:0000256" key="3">
    <source>
        <dbReference type="ARBA" id="ARBA00023163"/>
    </source>
</evidence>
<dbReference type="OrthoDB" id="9811084at2"/>
<keyword evidence="2 4" id="KW-0238">DNA-binding</keyword>
<proteinExistence type="predicted"/>
<evidence type="ECO:0000313" key="7">
    <source>
        <dbReference type="Proteomes" id="UP000253529"/>
    </source>
</evidence>
<evidence type="ECO:0000313" key="6">
    <source>
        <dbReference type="EMBL" id="RBP05797.1"/>
    </source>
</evidence>